<dbReference type="AlphaFoldDB" id="A0A0N4UFG7"/>
<evidence type="ECO:0000313" key="4">
    <source>
        <dbReference type="WBParaSite" id="DME_0000617901-mRNA-1"/>
    </source>
</evidence>
<evidence type="ECO:0000313" key="2">
    <source>
        <dbReference type="Proteomes" id="UP000038040"/>
    </source>
</evidence>
<dbReference type="WBParaSite" id="DME_0000617901-mRNA-1">
    <property type="protein sequence ID" value="DME_0000617901-mRNA-1"/>
    <property type="gene ID" value="DME_0000617901"/>
</dbReference>
<reference evidence="1 3" key="2">
    <citation type="submission" date="2018-11" db="EMBL/GenBank/DDBJ databases">
        <authorList>
            <consortium name="Pathogen Informatics"/>
        </authorList>
    </citation>
    <scope>NUCLEOTIDE SEQUENCE [LARGE SCALE GENOMIC DNA]</scope>
</reference>
<gene>
    <name evidence="1" type="ORF">DME_LOCUS1076</name>
</gene>
<name>A0A0N4UFG7_DRAME</name>
<evidence type="ECO:0000313" key="1">
    <source>
        <dbReference type="EMBL" id="VDN51103.1"/>
    </source>
</evidence>
<sequence length="71" mass="8082">MYPRYLKFHTSTVDELVQTVIASGKEKSFISFRLILVQIFAAAIDLTSVSVSHNCSYQQKGQHHPLIKSSW</sequence>
<keyword evidence="3" id="KW-1185">Reference proteome</keyword>
<protein>
    <submittedName>
        <fullName evidence="1 4">Uncharacterized protein</fullName>
    </submittedName>
</protein>
<dbReference type="Proteomes" id="UP000038040">
    <property type="component" value="Unplaced"/>
</dbReference>
<accession>A0A0N4UFG7</accession>
<organism evidence="2 4">
    <name type="scientific">Dracunculus medinensis</name>
    <name type="common">Guinea worm</name>
    <dbReference type="NCBI Taxonomy" id="318479"/>
    <lineage>
        <taxon>Eukaryota</taxon>
        <taxon>Metazoa</taxon>
        <taxon>Ecdysozoa</taxon>
        <taxon>Nematoda</taxon>
        <taxon>Chromadorea</taxon>
        <taxon>Rhabditida</taxon>
        <taxon>Spirurina</taxon>
        <taxon>Dracunculoidea</taxon>
        <taxon>Dracunculidae</taxon>
        <taxon>Dracunculus</taxon>
    </lineage>
</organism>
<proteinExistence type="predicted"/>
<reference evidence="4" key="1">
    <citation type="submission" date="2017-02" db="UniProtKB">
        <authorList>
            <consortium name="WormBaseParasite"/>
        </authorList>
    </citation>
    <scope>IDENTIFICATION</scope>
</reference>
<evidence type="ECO:0000313" key="3">
    <source>
        <dbReference type="Proteomes" id="UP000274756"/>
    </source>
</evidence>
<dbReference type="EMBL" id="UYYG01000013">
    <property type="protein sequence ID" value="VDN51103.1"/>
    <property type="molecule type" value="Genomic_DNA"/>
</dbReference>
<dbReference type="Proteomes" id="UP000274756">
    <property type="component" value="Unassembled WGS sequence"/>
</dbReference>